<sequence>MSATVEAPLIPGPVQGPTREEPLVEALLLDDYRSLARLAYLILPPSISRSRRIAAAHRVVQYAVPPGLPVPDREPREFLRRRVVQEAARQAANRPMLERLGSVFAPADPPNFDPCAIGLDRTAIERRCRRGRRVALAGTAVLTACVLAALLLMS</sequence>
<dbReference type="AlphaFoldDB" id="A0A4R4Q970"/>
<keyword evidence="1" id="KW-0812">Transmembrane</keyword>
<dbReference type="RefSeq" id="WP_132405060.1">
    <property type="nucleotide sequence ID" value="NZ_SMKA01000029.1"/>
</dbReference>
<evidence type="ECO:0000256" key="1">
    <source>
        <dbReference type="SAM" id="Phobius"/>
    </source>
</evidence>
<feature type="transmembrane region" description="Helical" evidence="1">
    <location>
        <begin position="134"/>
        <end position="153"/>
    </location>
</feature>
<evidence type="ECO:0000313" key="3">
    <source>
        <dbReference type="Proteomes" id="UP000295075"/>
    </source>
</evidence>
<keyword evidence="1" id="KW-1133">Transmembrane helix</keyword>
<dbReference type="OrthoDB" id="3932808at2"/>
<comment type="caution">
    <text evidence="2">The sequence shown here is derived from an EMBL/GenBank/DDBJ whole genome shotgun (WGS) entry which is preliminary data.</text>
</comment>
<name>A0A4R4Q970_9ACTN</name>
<dbReference type="EMBL" id="SMKA01000029">
    <property type="protein sequence ID" value="TDC31807.1"/>
    <property type="molecule type" value="Genomic_DNA"/>
</dbReference>
<organism evidence="2 3">
    <name type="scientific">Kribbella albertanoniae</name>
    <dbReference type="NCBI Taxonomy" id="1266829"/>
    <lineage>
        <taxon>Bacteria</taxon>
        <taxon>Bacillati</taxon>
        <taxon>Actinomycetota</taxon>
        <taxon>Actinomycetes</taxon>
        <taxon>Propionibacteriales</taxon>
        <taxon>Kribbellaceae</taxon>
        <taxon>Kribbella</taxon>
    </lineage>
</organism>
<keyword evidence="3" id="KW-1185">Reference proteome</keyword>
<accession>A0A4R4Q970</accession>
<reference evidence="2 3" key="1">
    <citation type="submission" date="2019-03" db="EMBL/GenBank/DDBJ databases">
        <title>Draft genome sequences of novel Actinobacteria.</title>
        <authorList>
            <person name="Sahin N."/>
            <person name="Ay H."/>
            <person name="Saygin H."/>
        </authorList>
    </citation>
    <scope>NUCLEOTIDE SEQUENCE [LARGE SCALE GENOMIC DNA]</scope>
    <source>
        <strain evidence="2 3">JCM 30547</strain>
    </source>
</reference>
<keyword evidence="1" id="KW-0472">Membrane</keyword>
<dbReference type="Proteomes" id="UP000295075">
    <property type="component" value="Unassembled WGS sequence"/>
</dbReference>
<evidence type="ECO:0000313" key="2">
    <source>
        <dbReference type="EMBL" id="TDC31807.1"/>
    </source>
</evidence>
<gene>
    <name evidence="2" type="ORF">E1261_09895</name>
</gene>
<protein>
    <submittedName>
        <fullName evidence="2">Uncharacterized protein</fullName>
    </submittedName>
</protein>
<proteinExistence type="predicted"/>